<dbReference type="AlphaFoldDB" id="A0AAX2ESD5"/>
<proteinExistence type="predicted"/>
<evidence type="ECO:0000313" key="2">
    <source>
        <dbReference type="EMBL" id="SFR13193.1"/>
    </source>
</evidence>
<dbReference type="Pfam" id="PF08937">
    <property type="entry name" value="ThsB_TIR"/>
    <property type="match status" value="1"/>
</dbReference>
<accession>A0AAX2ESD5</accession>
<keyword evidence="4" id="KW-1185">Reference proteome</keyword>
<evidence type="ECO:0000313" key="4">
    <source>
        <dbReference type="Proteomes" id="UP000198760"/>
    </source>
</evidence>
<evidence type="ECO:0000313" key="3">
    <source>
        <dbReference type="EMBL" id="SFU10387.1"/>
    </source>
</evidence>
<dbReference type="Proteomes" id="UP000198760">
    <property type="component" value="Unassembled WGS sequence"/>
</dbReference>
<dbReference type="RefSeq" id="WP_000549633.1">
    <property type="nucleotide sequence ID" value="NZ_FONC01000003.1"/>
</dbReference>
<gene>
    <name evidence="3" type="ORF">SAMN03159428_04174</name>
    <name evidence="2" type="ORF">SAMN03159514_02307</name>
</gene>
<feature type="domain" description="Thoeris protein ThsB TIR-like" evidence="1">
    <location>
        <begin position="5"/>
        <end position="97"/>
    </location>
</feature>
<comment type="caution">
    <text evidence="2">The sequence shown here is derived from an EMBL/GenBank/DDBJ whole genome shotgun (WGS) entry which is preliminary data.</text>
</comment>
<evidence type="ECO:0000313" key="5">
    <source>
        <dbReference type="Proteomes" id="UP000199173"/>
    </source>
</evidence>
<name>A0AAX2ESD5_9ENTR</name>
<sequence>MHKTFLSYHHANEQDLKDSIIETYGGESFIDKSVSDGDISTDVSEEYIMRKIREEYLADTTVTVVLIGRETAQRPFVNSEIQASLWGENPAGLIGVVRDEIWNEVFTDAVCSDFRCNCGVSLRQISTGYTLYLPYLVQGNHRLQKTVPHYTDEEVYCAVVRYSDFIADCETYIDEAFNKRAIMNPAVKRNADTVPAIRAKPRLW</sequence>
<dbReference type="InterPro" id="IPR015032">
    <property type="entry name" value="ThsB__TIR-like_domain"/>
</dbReference>
<evidence type="ECO:0000259" key="1">
    <source>
        <dbReference type="Pfam" id="PF08937"/>
    </source>
</evidence>
<dbReference type="EMBL" id="FOYJ01000005">
    <property type="protein sequence ID" value="SFR13193.1"/>
    <property type="molecule type" value="Genomic_DNA"/>
</dbReference>
<protein>
    <submittedName>
        <fullName evidence="2">MTH538 TIR-like domain</fullName>
    </submittedName>
</protein>
<organism evidence="2 5">
    <name type="scientific">Kosakonia radicincitans</name>
    <dbReference type="NCBI Taxonomy" id="283686"/>
    <lineage>
        <taxon>Bacteria</taxon>
        <taxon>Pseudomonadati</taxon>
        <taxon>Pseudomonadota</taxon>
        <taxon>Gammaproteobacteria</taxon>
        <taxon>Enterobacterales</taxon>
        <taxon>Enterobacteriaceae</taxon>
        <taxon>Kosakonia</taxon>
    </lineage>
</organism>
<dbReference type="Proteomes" id="UP000199173">
    <property type="component" value="Unassembled WGS sequence"/>
</dbReference>
<dbReference type="EMBL" id="FPAV01000013">
    <property type="protein sequence ID" value="SFU10387.1"/>
    <property type="molecule type" value="Genomic_DNA"/>
</dbReference>
<reference evidence="4 5" key="1">
    <citation type="submission" date="2016-10" db="EMBL/GenBank/DDBJ databases">
        <authorList>
            <person name="Varghese N."/>
            <person name="Submissions S."/>
        </authorList>
    </citation>
    <scope>NUCLEOTIDE SEQUENCE [LARGE SCALE GENOMIC DNA]</scope>
    <source>
        <strain evidence="3 4">NFIX06</strain>
        <strain evidence="2 5">NFIX08</strain>
    </source>
</reference>